<proteinExistence type="predicted"/>
<reference evidence="1 2" key="1">
    <citation type="submission" date="2021-03" db="EMBL/GenBank/DDBJ databases">
        <title>Genomic Encyclopedia of Type Strains, Phase IV (KMG-IV): sequencing the most valuable type-strain genomes for metagenomic binning, comparative biology and taxonomic classification.</title>
        <authorList>
            <person name="Goeker M."/>
        </authorList>
    </citation>
    <scope>NUCLEOTIDE SEQUENCE [LARGE SCALE GENOMIC DNA]</scope>
    <source>
        <strain evidence="1 2">DSM 23491</strain>
    </source>
</reference>
<name>A0ABS4H407_9BACL</name>
<comment type="caution">
    <text evidence="1">The sequence shown here is derived from an EMBL/GenBank/DDBJ whole genome shotgun (WGS) entry which is preliminary data.</text>
</comment>
<evidence type="ECO:0000313" key="2">
    <source>
        <dbReference type="Proteomes" id="UP001519273"/>
    </source>
</evidence>
<accession>A0ABS4H407</accession>
<gene>
    <name evidence="1" type="ORF">J2Z20_001731</name>
</gene>
<sequence>MGLRLRLRADFDISGFSKTNQAILRALKKYGMIVADNGSNLYISGAPNPKWDDDDLHNLSNIKGSDFEVVDTGKIEK</sequence>
<protein>
    <submittedName>
        <fullName evidence="1">Uncharacterized protein</fullName>
    </submittedName>
</protein>
<dbReference type="EMBL" id="JAGGKP010000002">
    <property type="protein sequence ID" value="MBP1936850.1"/>
    <property type="molecule type" value="Genomic_DNA"/>
</dbReference>
<keyword evidence="2" id="KW-1185">Reference proteome</keyword>
<dbReference type="RefSeq" id="WP_209848105.1">
    <property type="nucleotide sequence ID" value="NZ_CBCRVE010000003.1"/>
</dbReference>
<organism evidence="1 2">
    <name type="scientific">Paenibacillus sediminis</name>
    <dbReference type="NCBI Taxonomy" id="664909"/>
    <lineage>
        <taxon>Bacteria</taxon>
        <taxon>Bacillati</taxon>
        <taxon>Bacillota</taxon>
        <taxon>Bacilli</taxon>
        <taxon>Bacillales</taxon>
        <taxon>Paenibacillaceae</taxon>
        <taxon>Paenibacillus</taxon>
    </lineage>
</organism>
<dbReference type="Proteomes" id="UP001519273">
    <property type="component" value="Unassembled WGS sequence"/>
</dbReference>
<evidence type="ECO:0000313" key="1">
    <source>
        <dbReference type="EMBL" id="MBP1936850.1"/>
    </source>
</evidence>